<protein>
    <submittedName>
        <fullName evidence="1">Uncharacterized protein</fullName>
    </submittedName>
</protein>
<organism evidence="1 2">
    <name type="scientific">Colletotrichum tanaceti</name>
    <dbReference type="NCBI Taxonomy" id="1306861"/>
    <lineage>
        <taxon>Eukaryota</taxon>
        <taxon>Fungi</taxon>
        <taxon>Dikarya</taxon>
        <taxon>Ascomycota</taxon>
        <taxon>Pezizomycotina</taxon>
        <taxon>Sordariomycetes</taxon>
        <taxon>Hypocreomycetidae</taxon>
        <taxon>Glomerellales</taxon>
        <taxon>Glomerellaceae</taxon>
        <taxon>Colletotrichum</taxon>
        <taxon>Colletotrichum destructivum species complex</taxon>
    </lineage>
</organism>
<evidence type="ECO:0000313" key="1">
    <source>
        <dbReference type="EMBL" id="TKW54550.1"/>
    </source>
</evidence>
<evidence type="ECO:0000313" key="2">
    <source>
        <dbReference type="Proteomes" id="UP000310108"/>
    </source>
</evidence>
<dbReference type="OrthoDB" id="5275938at2759"/>
<proteinExistence type="predicted"/>
<sequence>MMEFDTLVLRPAAAAAAAAAGVAGGDDDAYYDSDMETEWIRTPSVDSLAGEDEIQVDPNGDLLLHVGIDPSSGDTKSFRVCSSTLRRASPFWKRTLRETSFESDRPRDDDGEWWAGTPSLYACQHDKSAGLAILLDIIHSRLHQVPEDPTLAEVYGTLCLASMYETERVLRPWLARTRWRRALERAETSRDGRDLGMLACLGWALGDERLFARTTVKIALTCVVDGEGRTRTADGVLLDDYLHDSLGSPVISESIRTLRNQLALDLPSHLNGLIGRLMEGKWLCVGIADIPITRDKKCDYVVLGSVFAGLAYVRGTRTAAVAIGPGESVTDLLKSLRRVLSYVTCYERHAECNPAEGIADAMRRTVDEMDLPLSTECIRRMREQRQKFGLEQKE</sequence>
<dbReference type="STRING" id="1306861.A0A4U6XFC0"/>
<dbReference type="AlphaFoldDB" id="A0A4U6XFC0"/>
<dbReference type="Proteomes" id="UP000310108">
    <property type="component" value="Unassembled WGS sequence"/>
</dbReference>
<dbReference type="EMBL" id="PJEX01000131">
    <property type="protein sequence ID" value="TKW54550.1"/>
    <property type="molecule type" value="Genomic_DNA"/>
</dbReference>
<gene>
    <name evidence="1" type="ORF">CTA1_2290</name>
</gene>
<name>A0A4U6XFC0_9PEZI</name>
<reference evidence="1 2" key="1">
    <citation type="journal article" date="2019" name="PLoS ONE">
        <title>Comparative genome analysis indicates high evolutionary potential of pathogenicity genes in Colletotrichum tanaceti.</title>
        <authorList>
            <person name="Lelwala R.V."/>
            <person name="Korhonen P.K."/>
            <person name="Young N.D."/>
            <person name="Scott J.B."/>
            <person name="Ades P.A."/>
            <person name="Gasser R.B."/>
            <person name="Taylor P.W.J."/>
        </authorList>
    </citation>
    <scope>NUCLEOTIDE SEQUENCE [LARGE SCALE GENOMIC DNA]</scope>
    <source>
        <strain evidence="1">BRIP57314</strain>
    </source>
</reference>
<comment type="caution">
    <text evidence="1">The sequence shown here is derived from an EMBL/GenBank/DDBJ whole genome shotgun (WGS) entry which is preliminary data.</text>
</comment>
<accession>A0A4U6XFC0</accession>
<keyword evidence="2" id="KW-1185">Reference proteome</keyword>